<reference evidence="2 3" key="1">
    <citation type="submission" date="2019-11" db="EMBL/GenBank/DDBJ databases">
        <title>Whole-genome sequence of a the green, strictly anaerobic photosynthetic bacterium Heliobacillus mobilis DSM 6151.</title>
        <authorList>
            <person name="Kyndt J.A."/>
            <person name="Meyer T.E."/>
        </authorList>
    </citation>
    <scope>NUCLEOTIDE SEQUENCE [LARGE SCALE GENOMIC DNA]</scope>
    <source>
        <strain evidence="2 3">DSM 6151</strain>
    </source>
</reference>
<evidence type="ECO:0000313" key="2">
    <source>
        <dbReference type="EMBL" id="MTV48881.1"/>
    </source>
</evidence>
<protein>
    <submittedName>
        <fullName evidence="2">DUF445 family protein</fullName>
    </submittedName>
</protein>
<proteinExistence type="predicted"/>
<organism evidence="2 3">
    <name type="scientific">Heliobacterium mobile</name>
    <name type="common">Heliobacillus mobilis</name>
    <dbReference type="NCBI Taxonomy" id="28064"/>
    <lineage>
        <taxon>Bacteria</taxon>
        <taxon>Bacillati</taxon>
        <taxon>Bacillota</taxon>
        <taxon>Clostridia</taxon>
        <taxon>Eubacteriales</taxon>
        <taxon>Heliobacteriaceae</taxon>
        <taxon>Heliobacterium</taxon>
    </lineage>
</organism>
<sequence length="428" mass="49806">MHMRWKKADIILAASAAIFALFVFLRYVYPHVFWIRFGFFTAEAALVGGIADWFAITALFRRPLGFPWHTELIPRNREKTIEAIVKVVEKDLLSAEVLKNRLAHIRLVDGMIDWVEKRQGLSYFVSILHQLLREGMLSLEPRVLARYLERPLKEELQKLSLTGQLIPLLHGALERGEVDRWLDDVLDELIRIAEKPETRRQIYRMVRNTEKRQVEGLLPALVLTTALLTNSYNPAAAADSMHRQLIDTLRDLKNLDHPLRLKIKELIAEKLDDLAVRSDWVEALENWKRQFIDRMQLEDLIRQLMALMDNDQTGEEGTSSLWLQGPVERLWLYFKSKRELQDQLESQVKDILCIIIEGEHKLVGQIVYEVLRSFTNDDLNRFIEEKAGNDLQWIRINGSVVGSMVGAMLFLILEFVYLPLIVPLIHSW</sequence>
<dbReference type="PANTHER" id="PTHR38442">
    <property type="entry name" value="INNER MEMBRANE PROTEIN-RELATED"/>
    <property type="match status" value="1"/>
</dbReference>
<feature type="transmembrane region" description="Helical" evidence="1">
    <location>
        <begin position="400"/>
        <end position="425"/>
    </location>
</feature>
<keyword evidence="1" id="KW-1133">Transmembrane helix</keyword>
<keyword evidence="1" id="KW-0472">Membrane</keyword>
<feature type="transmembrane region" description="Helical" evidence="1">
    <location>
        <begin position="40"/>
        <end position="60"/>
    </location>
</feature>
<keyword evidence="3" id="KW-1185">Reference proteome</keyword>
<dbReference type="PANTHER" id="PTHR38442:SF1">
    <property type="entry name" value="INNER MEMBRANE PROTEIN"/>
    <property type="match status" value="1"/>
</dbReference>
<evidence type="ECO:0000256" key="1">
    <source>
        <dbReference type="SAM" id="Phobius"/>
    </source>
</evidence>
<evidence type="ECO:0000313" key="3">
    <source>
        <dbReference type="Proteomes" id="UP000430670"/>
    </source>
</evidence>
<dbReference type="OrthoDB" id="9769590at2"/>
<dbReference type="Pfam" id="PF04286">
    <property type="entry name" value="DUF445"/>
    <property type="match status" value="1"/>
</dbReference>
<accession>A0A6I3SJ08</accession>
<dbReference type="GO" id="GO:0005886">
    <property type="term" value="C:plasma membrane"/>
    <property type="evidence" value="ECO:0007669"/>
    <property type="project" value="TreeGrafter"/>
</dbReference>
<gene>
    <name evidence="2" type="ORF">GJ688_07785</name>
</gene>
<name>A0A6I3SJ08_HELMO</name>
<comment type="caution">
    <text evidence="2">The sequence shown here is derived from an EMBL/GenBank/DDBJ whole genome shotgun (WGS) entry which is preliminary data.</text>
</comment>
<dbReference type="Proteomes" id="UP000430670">
    <property type="component" value="Unassembled WGS sequence"/>
</dbReference>
<dbReference type="AlphaFoldDB" id="A0A6I3SJ08"/>
<dbReference type="InterPro" id="IPR007383">
    <property type="entry name" value="DUF445"/>
</dbReference>
<dbReference type="EMBL" id="WNKU01000007">
    <property type="protein sequence ID" value="MTV48881.1"/>
    <property type="molecule type" value="Genomic_DNA"/>
</dbReference>
<keyword evidence="1" id="KW-0812">Transmembrane</keyword>